<protein>
    <submittedName>
        <fullName evidence="2">Uncharacterized protein</fullName>
    </submittedName>
</protein>
<evidence type="ECO:0000313" key="3">
    <source>
        <dbReference type="Proteomes" id="UP000176944"/>
    </source>
</evidence>
<keyword evidence="1" id="KW-0812">Transmembrane</keyword>
<reference evidence="3" key="1">
    <citation type="submission" date="2016-10" db="EMBL/GenBank/DDBJ databases">
        <title>Comparative genomics uncovers the prolific and rare metabolic potential of the cyanobacterial genus Moorea.</title>
        <authorList>
            <person name="Leao T."/>
            <person name="Castelao G."/>
            <person name="Korobeynikov A."/>
            <person name="Monroe E.A."/>
            <person name="Podell S."/>
            <person name="Glukhov E."/>
            <person name="Allen E."/>
            <person name="Gerwick W.H."/>
            <person name="Gerwick L."/>
        </authorList>
    </citation>
    <scope>NUCLEOTIDE SEQUENCE [LARGE SCALE GENOMIC DNA]</scope>
    <source>
        <strain evidence="3">JHB</strain>
    </source>
</reference>
<name>A0A1D9FY06_MOOP1</name>
<dbReference type="Proteomes" id="UP000176944">
    <property type="component" value="Chromosome"/>
</dbReference>
<gene>
    <name evidence="2" type="ORF">BJP36_10270</name>
</gene>
<organism evidence="2 3">
    <name type="scientific">Moorena producens (strain JHB)</name>
    <dbReference type="NCBI Taxonomy" id="1454205"/>
    <lineage>
        <taxon>Bacteria</taxon>
        <taxon>Bacillati</taxon>
        <taxon>Cyanobacteriota</taxon>
        <taxon>Cyanophyceae</taxon>
        <taxon>Coleofasciculales</taxon>
        <taxon>Coleofasciculaceae</taxon>
        <taxon>Moorena</taxon>
    </lineage>
</organism>
<keyword evidence="1" id="KW-0472">Membrane</keyword>
<keyword evidence="1" id="KW-1133">Transmembrane helix</keyword>
<proteinExistence type="predicted"/>
<dbReference type="EMBL" id="CP017708">
    <property type="protein sequence ID" value="AOY80247.1"/>
    <property type="molecule type" value="Genomic_DNA"/>
</dbReference>
<evidence type="ECO:0000313" key="2">
    <source>
        <dbReference type="EMBL" id="AOY80247.1"/>
    </source>
</evidence>
<accession>A0A1D9FY06</accession>
<evidence type="ECO:0000256" key="1">
    <source>
        <dbReference type="SAM" id="Phobius"/>
    </source>
</evidence>
<sequence>MSGLALPWNLFSTLLVYHKKYYIIAYFEKICNKLVRESGIGSVGGVGSVGGMVIVGGMAIVGGIGRGRRVGL</sequence>
<feature type="transmembrane region" description="Helical" evidence="1">
    <location>
        <begin position="43"/>
        <end position="64"/>
    </location>
</feature>
<dbReference type="AlphaFoldDB" id="A0A1D9FY06"/>